<proteinExistence type="predicted"/>
<dbReference type="AlphaFoldDB" id="A0A7H0K9G7"/>
<evidence type="ECO:0008006" key="6">
    <source>
        <dbReference type="Google" id="ProtNLM"/>
    </source>
</evidence>
<keyword evidence="2" id="KW-0472">Membrane</keyword>
<keyword evidence="3" id="KW-0732">Signal</keyword>
<dbReference type="Proteomes" id="UP000577408">
    <property type="component" value="Unassembled WGS sequence"/>
</dbReference>
<keyword evidence="2" id="KW-0812">Transmembrane</keyword>
<keyword evidence="2" id="KW-1133">Transmembrane helix</keyword>
<evidence type="ECO:0000256" key="2">
    <source>
        <dbReference type="SAM" id="Phobius"/>
    </source>
</evidence>
<feature type="region of interest" description="Disordered" evidence="1">
    <location>
        <begin position="268"/>
        <end position="374"/>
    </location>
</feature>
<gene>
    <name evidence="4" type="ORF">HMA55_08990</name>
</gene>
<reference evidence="4 5" key="1">
    <citation type="submission" date="2020-05" db="EMBL/GenBank/DDBJ databases">
        <title>Descriptions of Corynebacterium xxxx sp. nov., Corynebacterium yyyy sp. nov. and Corynebacterium zzzz sp. nov.</title>
        <authorList>
            <person name="Zhang G."/>
        </authorList>
    </citation>
    <scope>NUCLEOTIDE SEQUENCE [LARGE SCALE GENOMIC DNA]</scope>
    <source>
        <strain evidence="5">zg-913</strain>
    </source>
</reference>
<dbReference type="EMBL" id="JABFED010000006">
    <property type="protein sequence ID" value="MBA1838020.1"/>
    <property type="molecule type" value="Genomic_DNA"/>
</dbReference>
<evidence type="ECO:0000313" key="4">
    <source>
        <dbReference type="EMBL" id="MBA1838020.1"/>
    </source>
</evidence>
<keyword evidence="5" id="KW-1185">Reference proteome</keyword>
<protein>
    <recommendedName>
        <fullName evidence="6">Serine protease</fullName>
    </recommendedName>
</protein>
<comment type="caution">
    <text evidence="4">The sequence shown here is derived from an EMBL/GenBank/DDBJ whole genome shotgun (WGS) entry which is preliminary data.</text>
</comment>
<organism evidence="4 5">
    <name type="scientific">Corynebacterium wankanglinii</name>
    <dbReference type="NCBI Taxonomy" id="2735136"/>
    <lineage>
        <taxon>Bacteria</taxon>
        <taxon>Bacillati</taxon>
        <taxon>Actinomycetota</taxon>
        <taxon>Actinomycetes</taxon>
        <taxon>Mycobacteriales</taxon>
        <taxon>Corynebacteriaceae</taxon>
        <taxon>Corynebacterium</taxon>
    </lineage>
</organism>
<dbReference type="SUPFAM" id="SSF50494">
    <property type="entry name" value="Trypsin-like serine proteases"/>
    <property type="match status" value="1"/>
</dbReference>
<dbReference type="RefSeq" id="WP_181192701.1">
    <property type="nucleotide sequence ID" value="NZ_JABFED010000006.1"/>
</dbReference>
<dbReference type="InterPro" id="IPR009003">
    <property type="entry name" value="Peptidase_S1_PA"/>
</dbReference>
<feature type="chain" id="PRO_5039210331" description="Serine protease" evidence="3">
    <location>
        <begin position="34"/>
        <end position="409"/>
    </location>
</feature>
<feature type="transmembrane region" description="Helical" evidence="2">
    <location>
        <begin position="383"/>
        <end position="408"/>
    </location>
</feature>
<evidence type="ECO:0000256" key="1">
    <source>
        <dbReference type="SAM" id="MobiDB-lite"/>
    </source>
</evidence>
<evidence type="ECO:0000256" key="3">
    <source>
        <dbReference type="SAM" id="SignalP"/>
    </source>
</evidence>
<sequence length="409" mass="42192">MPRRLLRRHLRRNPGRPRAGALAAAVAIAVSSAAVPVALPGAGAAEPLVARQGERLFVDNIGGYNLTSCTIGYNDVALHRSYTAGHCAVDSAAPRPGGSTVYVADEYGRQLPTPAGLIYPAAAFYGPANANDWAVIYWFNNVTLGQNTYGGAYIPISEISPGETLCYHGFASHGRSREAACGPFVGMIEKTIYFDAPGTPHFGDSGGPVYSPGRGFVGVMSGANALVDEDDTEVVGLERASSLQSGPTYDDARIDAFLREYYARQFPASEATPAPPAVEPSSASRGTTPTNAARPTATSSATRASAPAPKVKPAPTTRGTAGQSATPTSARPSATRASAPPATRTRTAAPVPTGAATPSSVPSEAPADPVEVKEQRDRRIADALVITLGVVAAAAVLVPAIGYVLGIIR</sequence>
<feature type="compositionally biased region" description="Low complexity" evidence="1">
    <location>
        <begin position="324"/>
        <end position="360"/>
    </location>
</feature>
<accession>A0A7H0K9G7</accession>
<evidence type="ECO:0000313" key="5">
    <source>
        <dbReference type="Proteomes" id="UP000577408"/>
    </source>
</evidence>
<name>A0A7H0K9G7_9CORY</name>
<feature type="signal peptide" evidence="3">
    <location>
        <begin position="1"/>
        <end position="33"/>
    </location>
</feature>
<feature type="compositionally biased region" description="Low complexity" evidence="1">
    <location>
        <begin position="279"/>
        <end position="315"/>
    </location>
</feature>